<evidence type="ECO:0000313" key="2">
    <source>
        <dbReference type="Proteomes" id="UP001140096"/>
    </source>
</evidence>
<evidence type="ECO:0000313" key="1">
    <source>
        <dbReference type="EMBL" id="KAJ2803132.1"/>
    </source>
</evidence>
<name>A0ACC1L8R3_9FUNG</name>
<dbReference type="Proteomes" id="UP001140096">
    <property type="component" value="Unassembled WGS sequence"/>
</dbReference>
<protein>
    <submittedName>
        <fullName evidence="1">Arginyl-tRNA synthetase</fullName>
        <ecNumber evidence="1">6.1.1.19</ecNumber>
    </submittedName>
</protein>
<keyword evidence="1" id="KW-0436">Ligase</keyword>
<gene>
    <name evidence="1" type="primary">SYR1</name>
    <name evidence="1" type="ORF">H4S07_004534</name>
</gene>
<sequence length="66" mass="7145">MFDEFKTAIATQLVVLTGAPAEVITDAIGIPKTNDHGDLAINIPRLRVKGNPVQLAKDWAEAFKVD</sequence>
<dbReference type="EC" id="6.1.1.19" evidence="1"/>
<comment type="caution">
    <text evidence="1">The sequence shown here is derived from an EMBL/GenBank/DDBJ whole genome shotgun (WGS) entry which is preliminary data.</text>
</comment>
<dbReference type="EMBL" id="JANBUP010001862">
    <property type="protein sequence ID" value="KAJ2803132.1"/>
    <property type="molecule type" value="Genomic_DNA"/>
</dbReference>
<proteinExistence type="predicted"/>
<keyword evidence="2" id="KW-1185">Reference proteome</keyword>
<reference evidence="1" key="1">
    <citation type="submission" date="2022-07" db="EMBL/GenBank/DDBJ databases">
        <title>Phylogenomic reconstructions and comparative analyses of Kickxellomycotina fungi.</title>
        <authorList>
            <person name="Reynolds N.K."/>
            <person name="Stajich J.E."/>
            <person name="Barry K."/>
            <person name="Grigoriev I.V."/>
            <person name="Crous P."/>
            <person name="Smith M.E."/>
        </authorList>
    </citation>
    <scope>NUCLEOTIDE SEQUENCE</scope>
    <source>
        <strain evidence="1">CBS 102833</strain>
    </source>
</reference>
<organism evidence="1 2">
    <name type="scientific">Coemansia furcata</name>
    <dbReference type="NCBI Taxonomy" id="417177"/>
    <lineage>
        <taxon>Eukaryota</taxon>
        <taxon>Fungi</taxon>
        <taxon>Fungi incertae sedis</taxon>
        <taxon>Zoopagomycota</taxon>
        <taxon>Kickxellomycotina</taxon>
        <taxon>Kickxellomycetes</taxon>
        <taxon>Kickxellales</taxon>
        <taxon>Kickxellaceae</taxon>
        <taxon>Coemansia</taxon>
    </lineage>
</organism>
<accession>A0ACC1L8R3</accession>